<dbReference type="NCBIfam" id="TIGR04388">
    <property type="entry name" value="Lepto_longest"/>
    <property type="match status" value="1"/>
</dbReference>
<name>A0A8B3CNV1_9LEPT</name>
<evidence type="ECO:0008006" key="5">
    <source>
        <dbReference type="Google" id="ProtNLM"/>
    </source>
</evidence>
<dbReference type="Proteomes" id="UP000266669">
    <property type="component" value="Unassembled WGS sequence"/>
</dbReference>
<keyword evidence="1" id="KW-0175">Coiled coil</keyword>
<accession>A0A8B3CNV1</accession>
<dbReference type="EMBL" id="QHCS01000003">
    <property type="protein sequence ID" value="RHX85420.1"/>
    <property type="molecule type" value="Genomic_DNA"/>
</dbReference>
<keyword evidence="2" id="KW-0812">Transmembrane</keyword>
<dbReference type="InterPro" id="IPR030885">
    <property type="entry name" value="Lepto_longest"/>
</dbReference>
<keyword evidence="2" id="KW-1133">Transmembrane helix</keyword>
<evidence type="ECO:0000313" key="4">
    <source>
        <dbReference type="Proteomes" id="UP000266669"/>
    </source>
</evidence>
<evidence type="ECO:0000313" key="3">
    <source>
        <dbReference type="EMBL" id="RHX85420.1"/>
    </source>
</evidence>
<gene>
    <name evidence="3" type="ORF">DLM78_15105</name>
</gene>
<organism evidence="3 4">
    <name type="scientific">Leptospira stimsonii</name>
    <dbReference type="NCBI Taxonomy" id="2202203"/>
    <lineage>
        <taxon>Bacteria</taxon>
        <taxon>Pseudomonadati</taxon>
        <taxon>Spirochaetota</taxon>
        <taxon>Spirochaetia</taxon>
        <taxon>Leptospirales</taxon>
        <taxon>Leptospiraceae</taxon>
        <taxon>Leptospira</taxon>
    </lineage>
</organism>
<proteinExistence type="predicted"/>
<protein>
    <recommendedName>
        <fullName evidence="5">TIGR04388 family protein</fullName>
    </recommendedName>
</protein>
<evidence type="ECO:0000256" key="2">
    <source>
        <dbReference type="SAM" id="Phobius"/>
    </source>
</evidence>
<feature type="coiled-coil region" evidence="1">
    <location>
        <begin position="1117"/>
        <end position="1144"/>
    </location>
</feature>
<feature type="non-terminal residue" evidence="3">
    <location>
        <position position="1718"/>
    </location>
</feature>
<keyword evidence="2" id="KW-0472">Membrane</keyword>
<sequence>MKQVKRPFLGSFSPSLSFFFSFDQPSATRNKSFERFSFFRNRFSDTHHSVVENRYFGRKKFFSPFLKRATSCLLLLTFFFTFILPVSDFSSVRAQSVPQLNSTRAFSNADLQPYVDTGKLQSDQSSFINIVNGGEQTVEAAWEAAVDAEINAIVNTVTSSDPVNDVSVYQQAVRAQLELQKQQAKSQWLADASAYIQTELQSFLNVLSQATSTNVTSSNTTAVNTVDPTVQSTTAAPASQQVSPAQAAQSYYQGTQAWDAKWQSLLAQQSAWEQNSLNSIQSGLDQWDNSILRAIQEKQDFLGALDQEEALWLNNGNLIQQADQNTRNYLVQIVDTIGATMQQSIGTDNAQNAALQNAYQQAQGLVAQVHSLLSANSPLDQIAQTLGNFFNQQKQLAQARSAYWDDPAQRVKNYTGYQNATFNYFVGSYSYSGVFNQVTQVDFGPTFWDPAIETQIPMNGSISQGVYFDSNGQLHSTNFSANNSTGTCDASSAIISSASSSSSTCNASTTVHIYNYGNCGIFQCDWPHSQWTNVTTNYSVDQNKLQQNQFLLGAINGTQFGDNNGVFGTILSTSNKVWLGGLTGSQITSLSQLGTSGAPVSLLVQTDYTFEDPNAIANRNLWSGLANQYDLLAQKLLGMVNPLQNWAQRNQEYQSEYSNKLTQLRALRASATQAFDDQISDLQLDRDTWLTAVYGHTMSGYGAVDNPDSQYRQGQQVWEDTILNFKNAELNWYLSSKNTLTNALQDPSTGELKFIADGSQQIDVLKNQITNSELNSSQLYDTANKLIDAYYYSGASASLNQAISNQNNEASLNQQGSDLSSRIRDSYARAEAYSTADLDASNRINSIVALLYGNSAYMFDSSQISQIQSNTAGYTSAQTFWQGEKDGSNGGFGFDVRSTSNASNQTQYAALLSDVDQAASLQQVVQDQEKKLLKDVSDIFALQEKYETLSKKFADEGKFDEAQYYKSLALGQASIAGKSLKSGYNKLSNVAETQVQTSSLTFTRNSYFAYSESLQIKGNFNAQQVAKEIRKGQDESYALAQSGIDYNSIQEMIGTSKQLLKDGEDQSEKVKGLIARSEELANRSIGGELLAGLNDVFGYLTSQLPDAITTAGISDVIAADSAKANEAESQIASLLQDMNHLLTTPDDLNRLADLRQSADAGVNLAANTAMIQYLDEKAEKMLATNKERSAKAADSVWQQLNDGPEYQYLRDQGYKFNKGNNGTIVGMRSINSGVYQVNGHAMNEGSYSAIFIDQFMNIQTQYSPPALSFTQLSADQLGTTSFNKELVSSYLSEIESQEKEMELAFEKFSDKTEFVKSISNSNEEERLANEDYYRISKQDALAQFNGLQPEFQKDQSINLKTGQREILEPKLISTKDLKMSGGVSAESKQMQLAASPKNNTGYQLQDGFDSTMFNFKEGLIDQDYTFTKDGEVYNGIQLLKGDVTVSGIPIEMTYGEERISVPTSFHLEKMGFDFNFNGAGVSYTDQRNQDVHNRYQAYLDETLKGIQDQLARNKADAEGKKLIFDVASGMVGGVSAQQSARNLIQSKVTGAVAEATGLPASFVGALVGGSSMKEAFKAFEKATITTGISKATGIPEWMISGQLAKMNKPKTEFYQTQEFQMLTTAVAVVAAPFTGGASLAVAMAIGAGIGAAQGAAGGGLQGALVGAVGGAAGAALKSFTGGAVNVNLSYSAENGFGASVGVGYGPATVSVGVSQHGG</sequence>
<evidence type="ECO:0000256" key="1">
    <source>
        <dbReference type="SAM" id="Coils"/>
    </source>
</evidence>
<reference evidence="4" key="1">
    <citation type="submission" date="2018-05" db="EMBL/GenBank/DDBJ databases">
        <title>Leptospira yasudae sp. nov. and Leptospira stimsonii sp. nov., two pathogenic species of the genus Leptospira isolated from environmental sources.</title>
        <authorList>
            <person name="Casanovas-Massana A."/>
            <person name="Hamond C."/>
            <person name="Santos L.A."/>
            <person name="Hacker K.P."/>
            <person name="Balassiano I."/>
            <person name="Medeiros M.A."/>
            <person name="Reis M.G."/>
            <person name="Ko A.I."/>
            <person name="Wunder E.A."/>
        </authorList>
    </citation>
    <scope>NUCLEOTIDE SEQUENCE [LARGE SCALE GENOMIC DNA]</scope>
    <source>
        <strain evidence="4">AMB6-RJ</strain>
    </source>
</reference>
<feature type="transmembrane region" description="Helical" evidence="2">
    <location>
        <begin position="65"/>
        <end position="86"/>
    </location>
</feature>
<comment type="caution">
    <text evidence="3">The sequence shown here is derived from an EMBL/GenBank/DDBJ whole genome shotgun (WGS) entry which is preliminary data.</text>
</comment>